<name>A0A1G8MML8_9NOCA</name>
<evidence type="ECO:0008006" key="3">
    <source>
        <dbReference type="Google" id="ProtNLM"/>
    </source>
</evidence>
<organism evidence="1 2">
    <name type="scientific">Rhodococcus triatomae</name>
    <dbReference type="NCBI Taxonomy" id="300028"/>
    <lineage>
        <taxon>Bacteria</taxon>
        <taxon>Bacillati</taxon>
        <taxon>Actinomycetota</taxon>
        <taxon>Actinomycetes</taxon>
        <taxon>Mycobacteriales</taxon>
        <taxon>Nocardiaceae</taxon>
        <taxon>Rhodococcus</taxon>
    </lineage>
</organism>
<dbReference type="AlphaFoldDB" id="A0A1G8MML8"/>
<dbReference type="RefSeq" id="WP_081872688.1">
    <property type="nucleotide sequence ID" value="NZ_CP048813.1"/>
</dbReference>
<reference evidence="1 2" key="1">
    <citation type="submission" date="2016-10" db="EMBL/GenBank/DDBJ databases">
        <authorList>
            <person name="de Groot N.N."/>
        </authorList>
    </citation>
    <scope>NUCLEOTIDE SEQUENCE [LARGE SCALE GENOMIC DNA]</scope>
    <source>
        <strain evidence="1 2">DSM 44892</strain>
    </source>
</reference>
<dbReference type="OrthoDB" id="4687120at2"/>
<proteinExistence type="predicted"/>
<evidence type="ECO:0000313" key="2">
    <source>
        <dbReference type="Proteomes" id="UP000183263"/>
    </source>
</evidence>
<sequence length="319" mass="33635">MTIRTALTALLAVPLLAITACGNDTDTPDSTTTEHGGTAEHAAATQTTDADWAPVAEILGRSGKFDKTNTVYRVGLPRTDLSVQVRDVTINPGLSLGGYAAFTKYGDQAMLMGDLVVTEAELPAVTDALQAGGLAQTAVHKHLPQHEPPIWWTHIHGMGDPAKLAQTIKAALDKTGIRPPTPASGEQPPLDLDTAGIDTALGRKGTSEGGVYKYGIARAETVTDGTHTLPAALGLTTAINFQPVGGGRAAINGDFAMIESEIQPVVQALRSAGIEVVEIHNHGLDDNPRLFYMHFWAVDDAVRLSKALRTALDATNLQK</sequence>
<dbReference type="PROSITE" id="PS51257">
    <property type="entry name" value="PROKAR_LIPOPROTEIN"/>
    <property type="match status" value="1"/>
</dbReference>
<keyword evidence="2" id="KW-1185">Reference proteome</keyword>
<gene>
    <name evidence="1" type="ORF">SAMN05444695_1108</name>
</gene>
<dbReference type="Proteomes" id="UP000183263">
    <property type="component" value="Unassembled WGS sequence"/>
</dbReference>
<dbReference type="GeneID" id="57066852"/>
<dbReference type="InterPro" id="IPR011094">
    <property type="entry name" value="Uncharacterised_LppY/LpqO"/>
</dbReference>
<dbReference type="Pfam" id="PF07485">
    <property type="entry name" value="DUF1529"/>
    <property type="match status" value="2"/>
</dbReference>
<dbReference type="EMBL" id="FNDN01000010">
    <property type="protein sequence ID" value="SDI69035.1"/>
    <property type="molecule type" value="Genomic_DNA"/>
</dbReference>
<accession>A0A1G8MML8</accession>
<protein>
    <recommendedName>
        <fullName evidence="3">DUF1259 domain-containing protein</fullName>
    </recommendedName>
</protein>
<evidence type="ECO:0000313" key="1">
    <source>
        <dbReference type="EMBL" id="SDI69035.1"/>
    </source>
</evidence>